<evidence type="ECO:0000259" key="2">
    <source>
        <dbReference type="Pfam" id="PF00850"/>
    </source>
</evidence>
<gene>
    <name evidence="4" type="ORF">Fcan01_27260</name>
    <name evidence="3" type="ORF">Fcan01_28687</name>
</gene>
<dbReference type="GO" id="GO:0141221">
    <property type="term" value="F:histone deacetylase activity, hydrolytic mechanism"/>
    <property type="evidence" value="ECO:0007669"/>
    <property type="project" value="UniProtKB-EC"/>
</dbReference>
<feature type="domain" description="Histone deacetylase" evidence="2">
    <location>
        <begin position="256"/>
        <end position="388"/>
    </location>
</feature>
<dbReference type="InterPro" id="IPR000286">
    <property type="entry name" value="HDACs"/>
</dbReference>
<dbReference type="EMBL" id="LNIX01000050">
    <property type="protein sequence ID" value="OXA37973.1"/>
    <property type="molecule type" value="Genomic_DNA"/>
</dbReference>
<protein>
    <submittedName>
        <fullName evidence="3">Histone deacetylase 10</fullName>
    </submittedName>
</protein>
<dbReference type="InterPro" id="IPR023696">
    <property type="entry name" value="Ureohydrolase_dom_sf"/>
</dbReference>
<dbReference type="GO" id="GO:0040029">
    <property type="term" value="P:epigenetic regulation of gene expression"/>
    <property type="evidence" value="ECO:0007669"/>
    <property type="project" value="TreeGrafter"/>
</dbReference>
<dbReference type="STRING" id="158441.A0A226CVM0"/>
<dbReference type="SUPFAM" id="SSF52768">
    <property type="entry name" value="Arginase/deacetylase"/>
    <property type="match status" value="2"/>
</dbReference>
<dbReference type="PRINTS" id="PR01270">
    <property type="entry name" value="HDASUPER"/>
</dbReference>
<dbReference type="Pfam" id="PF00850">
    <property type="entry name" value="Hist_deacetyl"/>
    <property type="match status" value="2"/>
</dbReference>
<evidence type="ECO:0000313" key="3">
    <source>
        <dbReference type="EMBL" id="OXA36548.1"/>
    </source>
</evidence>
<dbReference type="AlphaFoldDB" id="A0A226CVM0"/>
<dbReference type="InterPro" id="IPR037138">
    <property type="entry name" value="His_deacetylse_dom_sf"/>
</dbReference>
<sequence>MGCNSKQEKMQSVMTSTGFIWDSQMLEHKCLWDTEHPERPERITSVIARCQELGLLNRCKILAPRKATEAEIAAVHSPAQFGTLDKICSSNNNNMGKFEQLELEAAASKYDSVYFHPSTCDSALLASGSAIELTQNILDDKIRNGMAIIRPPGHHAMESTFSGYCFFNNVAIAARQALASGRAKRILIVDWDVHHGQGTQQLFYDDPRSLNLIMPQLHKLNSRSSYKMRNRKNYKESKNWGPTTPYVRIERMFFVRVFYISTHRYENGLFWPNLKESNYNWIGDGEGIGFNCNIPLNKIGMGNTEFLTTWHQILLPLAFQFNPDLVLISAGFDSALNDPKGEMQLTPQCYPHLLSPLMGLANGRVAVILEGGYCLNALAEGAALTLRTLLGDPCPLLEPIADPMPELVETLLNCMTVLQSHWTLGLGLKESKQGADLCVHVPTLRYDYVPVQLDKYPTRDGNPVTSFEECSPHDDRLNQLILTTNLAVPSSKLGIAFSVAANYDSSSKFKQSLSITGEIQIGLEPELKFSRPFGLMAAIVGGQCTSGIAIMSKVETIEVCKYAMDVLKLARILFIDWNGESDIAKGTLLKNPRVLYVSMRETSCQLTSGINFRWVENNNDDVSDANYLAALASVILPIAYEWCPDLILVAGPEEGREGGYGFCALPTSPAGFSKWQSIFGFEFTEQCLLPTLCRAVFGKATTEFFQQQC</sequence>
<evidence type="ECO:0000256" key="1">
    <source>
        <dbReference type="ARBA" id="ARBA00048287"/>
    </source>
</evidence>
<dbReference type="GO" id="GO:0000118">
    <property type="term" value="C:histone deacetylase complex"/>
    <property type="evidence" value="ECO:0007669"/>
    <property type="project" value="TreeGrafter"/>
</dbReference>
<dbReference type="EMBL" id="LNIX01000114">
    <property type="protein sequence ID" value="OXA36548.1"/>
    <property type="molecule type" value="Genomic_DNA"/>
</dbReference>
<dbReference type="PANTHER" id="PTHR10625:SF38">
    <property type="entry name" value="HISTONE DEACETYLASE 6, ISOFORM G"/>
    <property type="match status" value="1"/>
</dbReference>
<dbReference type="InterPro" id="IPR023801">
    <property type="entry name" value="His_deacetylse_dom"/>
</dbReference>
<accession>A0A226CVM0</accession>
<dbReference type="OrthoDB" id="424012at2759"/>
<feature type="domain" description="Histone deacetylase" evidence="2">
    <location>
        <begin position="36"/>
        <end position="211"/>
    </location>
</feature>
<reference evidence="3 5" key="1">
    <citation type="submission" date="2015-12" db="EMBL/GenBank/DDBJ databases">
        <title>The genome of Folsomia candida.</title>
        <authorList>
            <person name="Faddeeva A."/>
            <person name="Derks M.F."/>
            <person name="Anvar Y."/>
            <person name="Smit S."/>
            <person name="Van Straalen N."/>
            <person name="Roelofs D."/>
        </authorList>
    </citation>
    <scope>NUCLEOTIDE SEQUENCE [LARGE SCALE GENOMIC DNA]</scope>
    <source>
        <strain evidence="3 5">VU population</strain>
        <tissue evidence="3">Whole body</tissue>
    </source>
</reference>
<dbReference type="Gene3D" id="3.40.800.20">
    <property type="entry name" value="Histone deacetylase domain"/>
    <property type="match status" value="2"/>
</dbReference>
<comment type="catalytic activity">
    <reaction evidence="1">
        <text>N(6)-acetyl-L-lysyl-[histone] + H2O = L-lysyl-[histone] + acetate</text>
        <dbReference type="Rhea" id="RHEA:58196"/>
        <dbReference type="Rhea" id="RHEA-COMP:9845"/>
        <dbReference type="Rhea" id="RHEA-COMP:11338"/>
        <dbReference type="ChEBI" id="CHEBI:15377"/>
        <dbReference type="ChEBI" id="CHEBI:29969"/>
        <dbReference type="ChEBI" id="CHEBI:30089"/>
        <dbReference type="ChEBI" id="CHEBI:61930"/>
        <dbReference type="EC" id="3.5.1.98"/>
    </reaction>
</comment>
<name>A0A226CVM0_FOLCA</name>
<organism evidence="3 5">
    <name type="scientific">Folsomia candida</name>
    <name type="common">Springtail</name>
    <dbReference type="NCBI Taxonomy" id="158441"/>
    <lineage>
        <taxon>Eukaryota</taxon>
        <taxon>Metazoa</taxon>
        <taxon>Ecdysozoa</taxon>
        <taxon>Arthropoda</taxon>
        <taxon>Hexapoda</taxon>
        <taxon>Collembola</taxon>
        <taxon>Entomobryomorpha</taxon>
        <taxon>Isotomoidea</taxon>
        <taxon>Isotomidae</taxon>
        <taxon>Proisotominae</taxon>
        <taxon>Folsomia</taxon>
    </lineage>
</organism>
<dbReference type="PANTHER" id="PTHR10625">
    <property type="entry name" value="HISTONE DEACETYLASE HDAC1-RELATED"/>
    <property type="match status" value="1"/>
</dbReference>
<evidence type="ECO:0000313" key="5">
    <source>
        <dbReference type="Proteomes" id="UP000198287"/>
    </source>
</evidence>
<evidence type="ECO:0000313" key="4">
    <source>
        <dbReference type="EMBL" id="OXA37973.1"/>
    </source>
</evidence>
<keyword evidence="5" id="KW-1185">Reference proteome</keyword>
<dbReference type="Proteomes" id="UP000198287">
    <property type="component" value="Unassembled WGS sequence"/>
</dbReference>
<proteinExistence type="predicted"/>
<comment type="caution">
    <text evidence="3">The sequence shown here is derived from an EMBL/GenBank/DDBJ whole genome shotgun (WGS) entry which is preliminary data.</text>
</comment>